<dbReference type="InterPro" id="IPR023614">
    <property type="entry name" value="Porin_dom_sf"/>
</dbReference>
<dbReference type="AlphaFoldDB" id="A0A0J1CLZ9"/>
<evidence type="ECO:0000256" key="1">
    <source>
        <dbReference type="ARBA" id="ARBA00004571"/>
    </source>
</evidence>
<reference evidence="13 14" key="1">
    <citation type="journal article" date="2015" name="Genome Announc.">
        <title>Draft Genome Sequence of Burkholderia sp. Strain PML1(12), an Ectomycorrhizosphere-Inhabiting Bacterium with Effective Mineral-Weathering Ability.</title>
        <authorList>
            <person name="Uroz S."/>
            <person name="Oger P."/>
        </authorList>
    </citation>
    <scope>NUCLEOTIDE SEQUENCE [LARGE SCALE GENOMIC DNA]</scope>
    <source>
        <strain evidence="14">PML1(12)</strain>
    </source>
</reference>
<feature type="signal peptide" evidence="11">
    <location>
        <begin position="1"/>
        <end position="21"/>
    </location>
</feature>
<organism evidence="13 14">
    <name type="scientific">Caballeronia mineralivorans PML1(12)</name>
    <dbReference type="NCBI Taxonomy" id="908627"/>
    <lineage>
        <taxon>Bacteria</taxon>
        <taxon>Pseudomonadati</taxon>
        <taxon>Pseudomonadota</taxon>
        <taxon>Betaproteobacteria</taxon>
        <taxon>Burkholderiales</taxon>
        <taxon>Burkholderiaceae</taxon>
        <taxon>Caballeronia</taxon>
    </lineage>
</organism>
<dbReference type="PANTHER" id="PTHR34501:SF9">
    <property type="entry name" value="MAJOR OUTER MEMBRANE PROTEIN P.IA"/>
    <property type="match status" value="1"/>
</dbReference>
<protein>
    <recommendedName>
        <fullName evidence="12">Porin domain-containing protein</fullName>
    </recommendedName>
</protein>
<keyword evidence="8" id="KW-0626">Porin</keyword>
<evidence type="ECO:0000256" key="3">
    <source>
        <dbReference type="ARBA" id="ARBA00022448"/>
    </source>
</evidence>
<dbReference type="PANTHER" id="PTHR34501">
    <property type="entry name" value="PROTEIN YDDL-RELATED"/>
    <property type="match status" value="1"/>
</dbReference>
<dbReference type="InterPro" id="IPR050298">
    <property type="entry name" value="Gram-neg_bact_OMP"/>
</dbReference>
<keyword evidence="10" id="KW-0998">Cell outer membrane</keyword>
<feature type="chain" id="PRO_5005248937" description="Porin domain-containing protein" evidence="11">
    <location>
        <begin position="22"/>
        <end position="371"/>
    </location>
</feature>
<keyword evidence="6 11" id="KW-0732">Signal</keyword>
<dbReference type="GO" id="GO:0015288">
    <property type="term" value="F:porin activity"/>
    <property type="evidence" value="ECO:0007669"/>
    <property type="project" value="UniProtKB-KW"/>
</dbReference>
<evidence type="ECO:0000256" key="11">
    <source>
        <dbReference type="SAM" id="SignalP"/>
    </source>
</evidence>
<dbReference type="GO" id="GO:0009279">
    <property type="term" value="C:cell outer membrane"/>
    <property type="evidence" value="ECO:0007669"/>
    <property type="project" value="UniProtKB-SubCell"/>
</dbReference>
<evidence type="ECO:0000256" key="5">
    <source>
        <dbReference type="ARBA" id="ARBA00022692"/>
    </source>
</evidence>
<dbReference type="Gene3D" id="2.40.160.10">
    <property type="entry name" value="Porin"/>
    <property type="match status" value="1"/>
</dbReference>
<dbReference type="OrthoDB" id="8982743at2"/>
<comment type="caution">
    <text evidence="13">The sequence shown here is derived from an EMBL/GenBank/DDBJ whole genome shotgun (WGS) entry which is preliminary data.</text>
</comment>
<dbReference type="InterPro" id="IPR033900">
    <property type="entry name" value="Gram_neg_porin_domain"/>
</dbReference>
<dbReference type="RefSeq" id="WP_047896616.1">
    <property type="nucleotide sequence ID" value="NZ_AEJF01000202.1"/>
</dbReference>
<evidence type="ECO:0000256" key="4">
    <source>
        <dbReference type="ARBA" id="ARBA00022452"/>
    </source>
</evidence>
<dbReference type="GO" id="GO:0046930">
    <property type="term" value="C:pore complex"/>
    <property type="evidence" value="ECO:0007669"/>
    <property type="project" value="UniProtKB-KW"/>
</dbReference>
<dbReference type="CDD" id="cd00342">
    <property type="entry name" value="gram_neg_porins"/>
    <property type="match status" value="1"/>
</dbReference>
<evidence type="ECO:0000256" key="7">
    <source>
        <dbReference type="ARBA" id="ARBA00023065"/>
    </source>
</evidence>
<keyword evidence="7" id="KW-0406">Ion transport</keyword>
<accession>A0A0J1CLZ9</accession>
<gene>
    <name evidence="13" type="ORF">EOS_34020</name>
</gene>
<keyword evidence="3" id="KW-0813">Transport</keyword>
<feature type="domain" description="Porin" evidence="12">
    <location>
        <begin position="18"/>
        <end position="332"/>
    </location>
</feature>
<dbReference type="Pfam" id="PF13609">
    <property type="entry name" value="Porin_4"/>
    <property type="match status" value="1"/>
</dbReference>
<dbReference type="PATRIC" id="fig|908627.4.peg.7615"/>
<dbReference type="EMBL" id="AEJF01000202">
    <property type="protein sequence ID" value="KLU21800.1"/>
    <property type="molecule type" value="Genomic_DNA"/>
</dbReference>
<evidence type="ECO:0000313" key="13">
    <source>
        <dbReference type="EMBL" id="KLU21800.1"/>
    </source>
</evidence>
<comment type="subcellular location">
    <subcellularLocation>
        <location evidence="1">Cell outer membrane</location>
        <topology evidence="1">Multi-pass membrane protein</topology>
    </subcellularLocation>
</comment>
<keyword evidence="5" id="KW-0812">Transmembrane</keyword>
<evidence type="ECO:0000256" key="8">
    <source>
        <dbReference type="ARBA" id="ARBA00023114"/>
    </source>
</evidence>
<dbReference type="GO" id="GO:0006811">
    <property type="term" value="P:monoatomic ion transport"/>
    <property type="evidence" value="ECO:0007669"/>
    <property type="project" value="UniProtKB-KW"/>
</dbReference>
<sequence length="371" mass="39545">MKPRYLVVLISSLGAITTAHAQSSVLLYGIVSTGLTYTNNQGGHTNLQLLPGTIQANRWGVRGREDLGGGYATVFVLENGFSSTDGTLQQGGREFGRQAYVGITSDRFGTITLGRQYDSVPTTLGGFESVAQFAANGTHVGDPDNGFNSFRINNSIKYTSIDYSGLSFNLLYGASNAAGAFANNRTFSAGVAYNAGPLQLGIAYLNNDHPGSASNTSGSVSGDYAGMFKTSLANPAAGVAQQRVFGAGAAYTIGNAQINLLYTDSFFRYADATSLRIDNYEINANYRITPATLVGAAYIYTDGEYHPQQKQPKWDQFNLGIDTSLSKRTDVSLVGIYQLAAGDAAVANIYTLPASSTKRQLEITVGIRHKF</sequence>
<dbReference type="SUPFAM" id="SSF56935">
    <property type="entry name" value="Porins"/>
    <property type="match status" value="1"/>
</dbReference>
<comment type="subunit">
    <text evidence="2">Homotrimer.</text>
</comment>
<dbReference type="PRINTS" id="PR00184">
    <property type="entry name" value="NEISSPPORIN"/>
</dbReference>
<evidence type="ECO:0000256" key="9">
    <source>
        <dbReference type="ARBA" id="ARBA00023136"/>
    </source>
</evidence>
<name>A0A0J1CLZ9_9BURK</name>
<proteinExistence type="predicted"/>
<evidence type="ECO:0000256" key="10">
    <source>
        <dbReference type="ARBA" id="ARBA00023237"/>
    </source>
</evidence>
<evidence type="ECO:0000259" key="12">
    <source>
        <dbReference type="Pfam" id="PF13609"/>
    </source>
</evidence>
<dbReference type="InterPro" id="IPR002299">
    <property type="entry name" value="Porin_Neis"/>
</dbReference>
<evidence type="ECO:0000256" key="2">
    <source>
        <dbReference type="ARBA" id="ARBA00011233"/>
    </source>
</evidence>
<dbReference type="Proteomes" id="UP000035963">
    <property type="component" value="Unassembled WGS sequence"/>
</dbReference>
<keyword evidence="14" id="KW-1185">Reference proteome</keyword>
<keyword evidence="9" id="KW-0472">Membrane</keyword>
<keyword evidence="4" id="KW-1134">Transmembrane beta strand</keyword>
<evidence type="ECO:0000256" key="6">
    <source>
        <dbReference type="ARBA" id="ARBA00022729"/>
    </source>
</evidence>
<evidence type="ECO:0000313" key="14">
    <source>
        <dbReference type="Proteomes" id="UP000035963"/>
    </source>
</evidence>